<proteinExistence type="predicted"/>
<dbReference type="EMBL" id="CAJVPT010004823">
    <property type="protein sequence ID" value="CAG8512777.1"/>
    <property type="molecule type" value="Genomic_DNA"/>
</dbReference>
<gene>
    <name evidence="1" type="ORF">ACOLOM_LOCUS3295</name>
</gene>
<evidence type="ECO:0000313" key="2">
    <source>
        <dbReference type="Proteomes" id="UP000789525"/>
    </source>
</evidence>
<comment type="caution">
    <text evidence="1">The sequence shown here is derived from an EMBL/GenBank/DDBJ whole genome shotgun (WGS) entry which is preliminary data.</text>
</comment>
<dbReference type="Proteomes" id="UP000789525">
    <property type="component" value="Unassembled WGS sequence"/>
</dbReference>
<accession>A0ACA9L6Z6</accession>
<organism evidence="1 2">
    <name type="scientific">Acaulospora colombiana</name>
    <dbReference type="NCBI Taxonomy" id="27376"/>
    <lineage>
        <taxon>Eukaryota</taxon>
        <taxon>Fungi</taxon>
        <taxon>Fungi incertae sedis</taxon>
        <taxon>Mucoromycota</taxon>
        <taxon>Glomeromycotina</taxon>
        <taxon>Glomeromycetes</taxon>
        <taxon>Diversisporales</taxon>
        <taxon>Acaulosporaceae</taxon>
        <taxon>Acaulospora</taxon>
    </lineage>
</organism>
<name>A0ACA9L6Z6_9GLOM</name>
<evidence type="ECO:0000313" key="1">
    <source>
        <dbReference type="EMBL" id="CAG8512777.1"/>
    </source>
</evidence>
<reference evidence="1" key="1">
    <citation type="submission" date="2021-06" db="EMBL/GenBank/DDBJ databases">
        <authorList>
            <person name="Kallberg Y."/>
            <person name="Tangrot J."/>
            <person name="Rosling A."/>
        </authorList>
    </citation>
    <scope>NUCLEOTIDE SEQUENCE</scope>
    <source>
        <strain evidence="1">CL356</strain>
    </source>
</reference>
<keyword evidence="2" id="KW-1185">Reference proteome</keyword>
<protein>
    <submittedName>
        <fullName evidence="1">15784_t:CDS:1</fullName>
    </submittedName>
</protein>
<sequence length="847" mass="96551">MSDLRRPLGIDTINISPLYNEQKSPIILPKSQISNPLKYLDETEEEYIDDLKCLVEAEEMEGPYSEYCQEYKRDIDLWPEIEHHPPLQAVLNRLTSERNRPITLEFLLDIPVRRVNYYKKIYTRLSKISEFGDFNQTHLVSAIEKFQKILELDRETKSLSKPRNQKSNYFQESANVQSVESRSKDISLEKGQNNSSELPNLKNVENSNKDSRVVPKSLSNSIDPTFPNQNLLEKEKISSTGSEKILPEPKNADDVVSSPDPLGESCQNMKKWTLKEFELQLDTSMKIKVELLPPHLPFKRELILHNEFVVMFPDNKQRTNDQKQAHIFLLTDLLLICQKKDLDEKQIKSEKEFWLMYTPLSGRHISICDDNKKGLVSLKILKRESLLLFSENKVINEKWLMEISKMITFAASLAGTRTQVNADNSQMLRKISSNPQLLSGDVVRKSPSMGSLHNGSANLYNESGDGLKKFLRVENFSPTSMGTGEWSKKLNKSSSLSSLRGNGSFTGNRGSNLSSKERHNDFHDELNLNSTPELIDDNHVNYKKTRTLLGFQFCEVSYCVKNGHYKSVLEDGDEFTVELRSTDTRRICLVAFSEKDKRIILQKFVNSENSLIKKDSPFAVSISIKKEVDKSVEIFRVSLSTPGETERFLEKFDDLVQRNVIIPTKPQASRSLPPQLPQSHIRSMSPQLSPQSSPSPSVQSSPHQSSIMSQPPLLNLPQIVSRSSSLQQIQQHQPRSTLVLESPCRLFLKNDHGIWSNLGWGNMKLFTETNPYRKRIVITSADKNSTKLVDSIVREAGVEKVGKASIAITLQNIIGYSGNSPVVYMIQMKDKDVVNKAMDIMKERQRK</sequence>